<dbReference type="Proteomes" id="UP000736787">
    <property type="component" value="Unassembled WGS sequence"/>
</dbReference>
<evidence type="ECO:0000313" key="2">
    <source>
        <dbReference type="EMBL" id="KAG2830993.1"/>
    </source>
</evidence>
<reference evidence="7 8" key="1">
    <citation type="submission" date="2018-01" db="EMBL/GenBank/DDBJ databases">
        <title>Draft genome of the strawberry crown rot pathogen Phytophthora cactorum.</title>
        <authorList>
            <person name="Armitage A.D."/>
            <person name="Lysoe E."/>
            <person name="Nellist C.F."/>
            <person name="Harrison R.J."/>
            <person name="Brurberg M.B."/>
        </authorList>
    </citation>
    <scope>NUCLEOTIDE SEQUENCE [LARGE SCALE GENOMIC DNA]</scope>
    <source>
        <strain evidence="7 8">10300</strain>
    </source>
</reference>
<dbReference type="EMBL" id="RCMG01001297">
    <property type="protein sequence ID" value="KAG2830993.1"/>
    <property type="molecule type" value="Genomic_DNA"/>
</dbReference>
<keyword evidence="8" id="KW-1185">Reference proteome</keyword>
<dbReference type="EMBL" id="RCMK01001023">
    <property type="protein sequence ID" value="KAG2904425.1"/>
    <property type="molecule type" value="Genomic_DNA"/>
</dbReference>
<evidence type="ECO:0000313" key="7">
    <source>
        <dbReference type="EMBL" id="RAW22704.1"/>
    </source>
</evidence>
<dbReference type="EMBL" id="MJFZ01001233">
    <property type="protein sequence ID" value="RAW22704.1"/>
    <property type="molecule type" value="Genomic_DNA"/>
</dbReference>
<dbReference type="AlphaFoldDB" id="A0A329RDW3"/>
<dbReference type="EMBL" id="RCMV01001235">
    <property type="protein sequence ID" value="KAG3209615.1"/>
    <property type="molecule type" value="Genomic_DNA"/>
</dbReference>
<gene>
    <name evidence="7" type="ORF">PC110_g20855</name>
    <name evidence="2" type="ORF">PC113_g21011</name>
    <name evidence="4" type="ORF">PC115_g10886</name>
    <name evidence="3" type="ORF">PC117_g21028</name>
    <name evidence="5" type="ORF">PC118_g11471</name>
    <name evidence="6" type="ORF">PC129_g19372</name>
</gene>
<dbReference type="EMBL" id="RCMI01000330">
    <property type="protein sequence ID" value="KAG2916922.1"/>
    <property type="molecule type" value="Genomic_DNA"/>
</dbReference>
<dbReference type="Proteomes" id="UP000697107">
    <property type="component" value="Unassembled WGS sequence"/>
</dbReference>
<dbReference type="Proteomes" id="UP000774804">
    <property type="component" value="Unassembled WGS sequence"/>
</dbReference>
<reference evidence="2" key="2">
    <citation type="submission" date="2018-10" db="EMBL/GenBank/DDBJ databases">
        <title>Effector identification in a new, highly contiguous assembly of the strawberry crown rot pathogen Phytophthora cactorum.</title>
        <authorList>
            <person name="Armitage A.D."/>
            <person name="Nellist C.F."/>
            <person name="Bates H."/>
            <person name="Vickerstaff R.J."/>
            <person name="Harrison R.J."/>
        </authorList>
    </citation>
    <scope>NUCLEOTIDE SEQUENCE</scope>
    <source>
        <strain evidence="2">15-7</strain>
        <strain evidence="4">4032</strain>
        <strain evidence="3">4040</strain>
        <strain evidence="5">P415</strain>
        <strain evidence="6">P421</strain>
    </source>
</reference>
<accession>A0A329RDW3</accession>
<dbReference type="EMBL" id="RCML01000348">
    <property type="protein sequence ID" value="KAG2979952.1"/>
    <property type="molecule type" value="Genomic_DNA"/>
</dbReference>
<dbReference type="VEuPathDB" id="FungiDB:PC110_g20855"/>
<protein>
    <submittedName>
        <fullName evidence="7">Uncharacterized protein</fullName>
    </submittedName>
</protein>
<comment type="caution">
    <text evidence="7">The sequence shown here is derived from an EMBL/GenBank/DDBJ whole genome shotgun (WGS) entry which is preliminary data.</text>
</comment>
<sequence>MNTVVASAALLPEAIQVVFVSLAGQKKRLEGLEDVRESLVEPPPAGDEGSDEASSEKQHYARKVPMLKREKRQTYYFVDWEST</sequence>
<evidence type="ECO:0000313" key="8">
    <source>
        <dbReference type="Proteomes" id="UP000251314"/>
    </source>
</evidence>
<evidence type="ECO:0000313" key="4">
    <source>
        <dbReference type="EMBL" id="KAG2916922.1"/>
    </source>
</evidence>
<proteinExistence type="predicted"/>
<dbReference type="OrthoDB" id="102625at2759"/>
<evidence type="ECO:0000313" key="6">
    <source>
        <dbReference type="EMBL" id="KAG3209615.1"/>
    </source>
</evidence>
<name>A0A329RDW3_9STRA</name>
<evidence type="ECO:0000256" key="1">
    <source>
        <dbReference type="SAM" id="MobiDB-lite"/>
    </source>
</evidence>
<organism evidence="7 8">
    <name type="scientific">Phytophthora cactorum</name>
    <dbReference type="NCBI Taxonomy" id="29920"/>
    <lineage>
        <taxon>Eukaryota</taxon>
        <taxon>Sar</taxon>
        <taxon>Stramenopiles</taxon>
        <taxon>Oomycota</taxon>
        <taxon>Peronosporomycetes</taxon>
        <taxon>Peronosporales</taxon>
        <taxon>Peronosporaceae</taxon>
        <taxon>Phytophthora</taxon>
    </lineage>
</organism>
<dbReference type="Proteomes" id="UP000760860">
    <property type="component" value="Unassembled WGS sequence"/>
</dbReference>
<feature type="region of interest" description="Disordered" evidence="1">
    <location>
        <begin position="34"/>
        <end position="65"/>
    </location>
</feature>
<dbReference type="Proteomes" id="UP000735874">
    <property type="component" value="Unassembled WGS sequence"/>
</dbReference>
<dbReference type="Proteomes" id="UP000251314">
    <property type="component" value="Unassembled WGS sequence"/>
</dbReference>
<evidence type="ECO:0000313" key="3">
    <source>
        <dbReference type="EMBL" id="KAG2904425.1"/>
    </source>
</evidence>
<evidence type="ECO:0000313" key="5">
    <source>
        <dbReference type="EMBL" id="KAG2979952.1"/>
    </source>
</evidence>